<dbReference type="InterPro" id="IPR027304">
    <property type="entry name" value="Trigger_fact/SurA_dom_sf"/>
</dbReference>
<reference evidence="16" key="1">
    <citation type="submission" date="2016-11" db="EMBL/GenBank/DDBJ databases">
        <authorList>
            <person name="Varghese N."/>
            <person name="Submissions S."/>
        </authorList>
    </citation>
    <scope>NUCLEOTIDE SEQUENCE [LARGE SCALE GENOMIC DNA]</scope>
    <source>
        <strain evidence="16">DSM 17539</strain>
    </source>
</reference>
<dbReference type="PANTHER" id="PTHR47529">
    <property type="entry name" value="PEPTIDYL-PROLYL CIS-TRANS ISOMERASE D"/>
    <property type="match status" value="1"/>
</dbReference>
<dbReference type="PANTHER" id="PTHR47529:SF1">
    <property type="entry name" value="PERIPLASMIC CHAPERONE PPID"/>
    <property type="match status" value="1"/>
</dbReference>
<evidence type="ECO:0000313" key="16">
    <source>
        <dbReference type="Proteomes" id="UP000184406"/>
    </source>
</evidence>
<evidence type="ECO:0000256" key="9">
    <source>
        <dbReference type="ARBA" id="ARBA00040743"/>
    </source>
</evidence>
<dbReference type="InterPro" id="IPR023058">
    <property type="entry name" value="PPIase_PpiC_CS"/>
</dbReference>
<dbReference type="Proteomes" id="UP000184406">
    <property type="component" value="Unassembled WGS sequence"/>
</dbReference>
<comment type="similarity">
    <text evidence="8">Belongs to the PpiD chaperone family.</text>
</comment>
<dbReference type="InterPro" id="IPR052029">
    <property type="entry name" value="PpiD_chaperone"/>
</dbReference>
<keyword evidence="4 13" id="KW-0812">Transmembrane</keyword>
<evidence type="ECO:0000256" key="10">
    <source>
        <dbReference type="ARBA" id="ARBA00042775"/>
    </source>
</evidence>
<evidence type="ECO:0000256" key="11">
    <source>
        <dbReference type="PROSITE-ProRule" id="PRU00278"/>
    </source>
</evidence>
<evidence type="ECO:0000256" key="13">
    <source>
        <dbReference type="SAM" id="Phobius"/>
    </source>
</evidence>
<dbReference type="PROSITE" id="PS50198">
    <property type="entry name" value="PPIC_PPIASE_2"/>
    <property type="match status" value="1"/>
</dbReference>
<dbReference type="RefSeq" id="WP_072860607.1">
    <property type="nucleotide sequence ID" value="NZ_FQUX01000001.1"/>
</dbReference>
<comment type="subcellular location">
    <subcellularLocation>
        <location evidence="1">Cell inner membrane</location>
        <topology evidence="1">Single-pass type II membrane protein</topology>
        <orientation evidence="1">Periplasmic side</orientation>
    </subcellularLocation>
</comment>
<dbReference type="PROSITE" id="PS01096">
    <property type="entry name" value="PPIC_PPIASE_1"/>
    <property type="match status" value="1"/>
</dbReference>
<dbReference type="Gene3D" id="3.10.50.40">
    <property type="match status" value="1"/>
</dbReference>
<dbReference type="OrthoDB" id="9812372at2"/>
<accession>A0A1M4VQA2</accession>
<name>A0A1M4VQA2_9FLAO</name>
<dbReference type="GO" id="GO:0005886">
    <property type="term" value="C:plasma membrane"/>
    <property type="evidence" value="ECO:0007669"/>
    <property type="project" value="UniProtKB-SubCell"/>
</dbReference>
<keyword evidence="16" id="KW-1185">Reference proteome</keyword>
<organism evidence="15 16">
    <name type="scientific">Arenibacter palladensis</name>
    <dbReference type="NCBI Taxonomy" id="237373"/>
    <lineage>
        <taxon>Bacteria</taxon>
        <taxon>Pseudomonadati</taxon>
        <taxon>Bacteroidota</taxon>
        <taxon>Flavobacteriia</taxon>
        <taxon>Flavobacteriales</taxon>
        <taxon>Flavobacteriaceae</taxon>
        <taxon>Arenibacter</taxon>
    </lineage>
</organism>
<keyword evidence="7" id="KW-0143">Chaperone</keyword>
<dbReference type="InterPro" id="IPR000297">
    <property type="entry name" value="PPIase_PpiC"/>
</dbReference>
<sequence>MAILENIRKRTTVLILIIGLALFAFVISGVFSSNDLGGGKVGSSVAEINGDEISIDQFRRDVEAYSRMAGPTASSMQLVNQVWDRQVRNTILAQQFEELGINIEQDQIINYIKTIPSYVQNPEFHNASGVFDENKFREAVADWKANNPGRYALWLQDEQAIIQNAKEQTYFNLIKAGVGSTLKEGELDYKLANDKVDIKYVRVPYTSIPDSSIAVTKKEIEAYINEHKKDYKQDRSRDLEFVYFEEKASLEDENAVKEEITKLLEDRVEYNAQKDANDTIKGFKGTADMIAFLDRNSDIKYDTIYKAKKDLPAKFADTLMSLEKGDMFGIYRDGDYFKVSKMMDRKANGTVKSSHILISYEGAQRANPEVTRTKEEAEKKAKELLAEAKKAGTVFAELARDNSDGPSAPQGGDLGYNQEGVMVAPFNDFTFSNPVGTIGLVETDFGFHVVKIDDKQDIVRIATLAREIEPSEETINTLFTEATKFEMETTSDKDFAVAAKESNFVVRPVNKIKEMDENLPGLSAQRAIVQWAFNEDTKLGEVKRFNINNGYAVVRLTAKYAEGLMSVEDASALVLPKLRKEKKAAQIIEANKGKTMESFAKDNNVIASTASALTMKSPIIPGAGSEAFVVGTAFAMDQGATSGLIKGDSGVYMLTVTKKEEAAKLDNYSTYANNLQASAAGRVNFAVYNALKEASTIEDKRATFY</sequence>
<dbReference type="Pfam" id="PF13616">
    <property type="entry name" value="Rotamase_3"/>
    <property type="match status" value="1"/>
</dbReference>
<dbReference type="GO" id="GO:0003755">
    <property type="term" value="F:peptidyl-prolyl cis-trans isomerase activity"/>
    <property type="evidence" value="ECO:0007669"/>
    <property type="project" value="UniProtKB-KW"/>
</dbReference>
<feature type="coiled-coil region" evidence="12">
    <location>
        <begin position="360"/>
        <end position="394"/>
    </location>
</feature>
<evidence type="ECO:0000256" key="1">
    <source>
        <dbReference type="ARBA" id="ARBA00004382"/>
    </source>
</evidence>
<evidence type="ECO:0000256" key="3">
    <source>
        <dbReference type="ARBA" id="ARBA00022519"/>
    </source>
</evidence>
<evidence type="ECO:0000256" key="7">
    <source>
        <dbReference type="ARBA" id="ARBA00023186"/>
    </source>
</evidence>
<keyword evidence="11" id="KW-0697">Rotamase</keyword>
<keyword evidence="2" id="KW-1003">Cell membrane</keyword>
<keyword evidence="3" id="KW-0997">Cell inner membrane</keyword>
<dbReference type="EMBL" id="FQUX01000001">
    <property type="protein sequence ID" value="SHE71013.1"/>
    <property type="molecule type" value="Genomic_DNA"/>
</dbReference>
<evidence type="ECO:0000256" key="2">
    <source>
        <dbReference type="ARBA" id="ARBA00022475"/>
    </source>
</evidence>
<protein>
    <recommendedName>
        <fullName evidence="9">Periplasmic chaperone PpiD</fullName>
    </recommendedName>
    <alternativeName>
        <fullName evidence="10">Periplasmic folding chaperone</fullName>
    </alternativeName>
</protein>
<keyword evidence="12" id="KW-0175">Coiled coil</keyword>
<evidence type="ECO:0000259" key="14">
    <source>
        <dbReference type="PROSITE" id="PS50198"/>
    </source>
</evidence>
<keyword evidence="6 13" id="KW-0472">Membrane</keyword>
<feature type="transmembrane region" description="Helical" evidence="13">
    <location>
        <begin position="12"/>
        <end position="31"/>
    </location>
</feature>
<dbReference type="SUPFAM" id="SSF109998">
    <property type="entry name" value="Triger factor/SurA peptide-binding domain-like"/>
    <property type="match status" value="1"/>
</dbReference>
<dbReference type="InterPro" id="IPR046357">
    <property type="entry name" value="PPIase_dom_sf"/>
</dbReference>
<feature type="domain" description="PpiC" evidence="14">
    <location>
        <begin position="348"/>
        <end position="454"/>
    </location>
</feature>
<gene>
    <name evidence="15" type="ORF">SAMN03080594_1011053</name>
</gene>
<evidence type="ECO:0000256" key="4">
    <source>
        <dbReference type="ARBA" id="ARBA00022692"/>
    </source>
</evidence>
<keyword evidence="11 15" id="KW-0413">Isomerase</keyword>
<evidence type="ECO:0000256" key="12">
    <source>
        <dbReference type="SAM" id="Coils"/>
    </source>
</evidence>
<dbReference type="AlphaFoldDB" id="A0A1M4VQA2"/>
<evidence type="ECO:0000256" key="6">
    <source>
        <dbReference type="ARBA" id="ARBA00023136"/>
    </source>
</evidence>
<dbReference type="SUPFAM" id="SSF54534">
    <property type="entry name" value="FKBP-like"/>
    <property type="match status" value="1"/>
</dbReference>
<dbReference type="Pfam" id="PF13623">
    <property type="entry name" value="SurA_N_2"/>
    <property type="match status" value="1"/>
</dbReference>
<proteinExistence type="inferred from homology"/>
<evidence type="ECO:0000256" key="8">
    <source>
        <dbReference type="ARBA" id="ARBA00038408"/>
    </source>
</evidence>
<evidence type="ECO:0000256" key="5">
    <source>
        <dbReference type="ARBA" id="ARBA00022989"/>
    </source>
</evidence>
<keyword evidence="5 13" id="KW-1133">Transmembrane helix</keyword>
<evidence type="ECO:0000313" key="15">
    <source>
        <dbReference type="EMBL" id="SHE71013.1"/>
    </source>
</evidence>